<comment type="caution">
    <text evidence="2">The sequence shown here is derived from an EMBL/GenBank/DDBJ whole genome shotgun (WGS) entry which is preliminary data.</text>
</comment>
<keyword evidence="3" id="KW-1185">Reference proteome</keyword>
<dbReference type="PANTHER" id="PTHR47382:SF1">
    <property type="entry name" value="USPA DOMAIN-CONTAINING PROTEIN"/>
    <property type="match status" value="1"/>
</dbReference>
<evidence type="ECO:0000313" key="3">
    <source>
        <dbReference type="Proteomes" id="UP000824469"/>
    </source>
</evidence>
<gene>
    <name evidence="2" type="ORF">KI387_014881</name>
</gene>
<evidence type="ECO:0000259" key="1">
    <source>
        <dbReference type="Pfam" id="PF00582"/>
    </source>
</evidence>
<reference evidence="2 3" key="1">
    <citation type="journal article" date="2021" name="Nat. Plants">
        <title>The Taxus genome provides insights into paclitaxel biosynthesis.</title>
        <authorList>
            <person name="Xiong X."/>
            <person name="Gou J."/>
            <person name="Liao Q."/>
            <person name="Li Y."/>
            <person name="Zhou Q."/>
            <person name="Bi G."/>
            <person name="Li C."/>
            <person name="Du R."/>
            <person name="Wang X."/>
            <person name="Sun T."/>
            <person name="Guo L."/>
            <person name="Liang H."/>
            <person name="Lu P."/>
            <person name="Wu Y."/>
            <person name="Zhang Z."/>
            <person name="Ro D.K."/>
            <person name="Shang Y."/>
            <person name="Huang S."/>
            <person name="Yan J."/>
        </authorList>
    </citation>
    <scope>NUCLEOTIDE SEQUENCE [LARGE SCALE GENOMIC DNA]</scope>
    <source>
        <strain evidence="2">Ta-2019</strain>
    </source>
</reference>
<evidence type="ECO:0000313" key="2">
    <source>
        <dbReference type="EMBL" id="KAH9303298.1"/>
    </source>
</evidence>
<sequence length="324" mass="36363">MRSPVLSRFQLGVTQISISSPGNEEIIQAGNTPPAEKMYVAVGKDLFESVYALKWALDNRLAASVILLHVHVPLRYIPSPMGNIPVNKARKDMLNAHKNDEQEKLNDCMKVYMEICSRVKVKAEPLVVEKAEVSRGIVEVVSELDIRRLIMGTTSAGSAISKKMKMQGPGKAVYVQKHAIRSCEVLIICKGKLVLVRKGLPLHNAQKRTSYKAPLNQSLWKPSSVQSDLLLNDPGFEASLDRKTAMGQVSSEFEEIHSQQTESDESCRDTSMEPEPCGNASWIRCSEGYEVRSLHKSVKRIRFYTQTVYLFRVSYRNNRILGIN</sequence>
<dbReference type="EMBL" id="JAHRHJ020000009">
    <property type="protein sequence ID" value="KAH9303298.1"/>
    <property type="molecule type" value="Genomic_DNA"/>
</dbReference>
<feature type="domain" description="UspA" evidence="1">
    <location>
        <begin position="48"/>
        <end position="156"/>
    </location>
</feature>
<proteinExistence type="predicted"/>
<dbReference type="OMA" id="EYIRICL"/>
<dbReference type="InterPro" id="IPR014729">
    <property type="entry name" value="Rossmann-like_a/b/a_fold"/>
</dbReference>
<dbReference type="Pfam" id="PF00582">
    <property type="entry name" value="Usp"/>
    <property type="match status" value="1"/>
</dbReference>
<name>A0AA38CR42_TAXCH</name>
<dbReference type="Proteomes" id="UP000824469">
    <property type="component" value="Unassembled WGS sequence"/>
</dbReference>
<dbReference type="InterPro" id="IPR006016">
    <property type="entry name" value="UspA"/>
</dbReference>
<accession>A0AA38CR42</accession>
<protein>
    <recommendedName>
        <fullName evidence="1">UspA domain-containing protein</fullName>
    </recommendedName>
</protein>
<dbReference type="SUPFAM" id="SSF52402">
    <property type="entry name" value="Adenine nucleotide alpha hydrolases-like"/>
    <property type="match status" value="1"/>
</dbReference>
<organism evidence="2 3">
    <name type="scientific">Taxus chinensis</name>
    <name type="common">Chinese yew</name>
    <name type="synonym">Taxus wallichiana var. chinensis</name>
    <dbReference type="NCBI Taxonomy" id="29808"/>
    <lineage>
        <taxon>Eukaryota</taxon>
        <taxon>Viridiplantae</taxon>
        <taxon>Streptophyta</taxon>
        <taxon>Embryophyta</taxon>
        <taxon>Tracheophyta</taxon>
        <taxon>Spermatophyta</taxon>
        <taxon>Pinopsida</taxon>
        <taxon>Pinidae</taxon>
        <taxon>Conifers II</taxon>
        <taxon>Cupressales</taxon>
        <taxon>Taxaceae</taxon>
        <taxon>Taxus</taxon>
    </lineage>
</organism>
<dbReference type="PANTHER" id="PTHR47382">
    <property type="entry name" value="U-BOX DOMAIN-CONTAINING PROTEIN 52-LIKE"/>
    <property type="match status" value="1"/>
</dbReference>
<dbReference type="CDD" id="cd01989">
    <property type="entry name" value="USP_STK_Ubox_N"/>
    <property type="match status" value="1"/>
</dbReference>
<dbReference type="Gene3D" id="3.40.50.620">
    <property type="entry name" value="HUPs"/>
    <property type="match status" value="1"/>
</dbReference>
<dbReference type="AlphaFoldDB" id="A0AA38CR42"/>